<keyword evidence="1" id="KW-0472">Membrane</keyword>
<gene>
    <name evidence="2" type="ORF">NP233_g5508</name>
</gene>
<evidence type="ECO:0000313" key="3">
    <source>
        <dbReference type="Proteomes" id="UP001213000"/>
    </source>
</evidence>
<organism evidence="2 3">
    <name type="scientific">Leucocoprinus birnbaumii</name>
    <dbReference type="NCBI Taxonomy" id="56174"/>
    <lineage>
        <taxon>Eukaryota</taxon>
        <taxon>Fungi</taxon>
        <taxon>Dikarya</taxon>
        <taxon>Basidiomycota</taxon>
        <taxon>Agaricomycotina</taxon>
        <taxon>Agaricomycetes</taxon>
        <taxon>Agaricomycetidae</taxon>
        <taxon>Agaricales</taxon>
        <taxon>Agaricineae</taxon>
        <taxon>Agaricaceae</taxon>
        <taxon>Leucocoprinus</taxon>
    </lineage>
</organism>
<dbReference type="AlphaFoldDB" id="A0AAD5VSR7"/>
<comment type="caution">
    <text evidence="2">The sequence shown here is derived from an EMBL/GenBank/DDBJ whole genome shotgun (WGS) entry which is preliminary data.</text>
</comment>
<dbReference type="EMBL" id="JANIEX010000326">
    <property type="protein sequence ID" value="KAJ3568752.1"/>
    <property type="molecule type" value="Genomic_DNA"/>
</dbReference>
<keyword evidence="1" id="KW-1133">Transmembrane helix</keyword>
<sequence length="114" mass="13306">MLLRNLQKLVQRNARWNGSVNIRSQSTNSRPGYQGHDEPADFRPPWVYVTSRLLTFTIIPGIIFYSVFFYDFGDRDHVFQPARRWALEQKAAFLTLSPDEERILNANKTKSETS</sequence>
<evidence type="ECO:0000313" key="2">
    <source>
        <dbReference type="EMBL" id="KAJ3568752.1"/>
    </source>
</evidence>
<keyword evidence="1" id="KW-0812">Transmembrane</keyword>
<keyword evidence="3" id="KW-1185">Reference proteome</keyword>
<reference evidence="2" key="1">
    <citation type="submission" date="2022-07" db="EMBL/GenBank/DDBJ databases">
        <title>Genome Sequence of Leucocoprinus birnbaumii.</title>
        <authorList>
            <person name="Buettner E."/>
        </authorList>
    </citation>
    <scope>NUCLEOTIDE SEQUENCE</scope>
    <source>
        <strain evidence="2">VT141</strain>
    </source>
</reference>
<proteinExistence type="predicted"/>
<accession>A0AAD5VSR7</accession>
<dbReference type="Proteomes" id="UP001213000">
    <property type="component" value="Unassembled WGS sequence"/>
</dbReference>
<evidence type="ECO:0000256" key="1">
    <source>
        <dbReference type="SAM" id="Phobius"/>
    </source>
</evidence>
<name>A0AAD5VSR7_9AGAR</name>
<protein>
    <submittedName>
        <fullName evidence="2">Uncharacterized protein</fullName>
    </submittedName>
</protein>
<feature type="transmembrane region" description="Helical" evidence="1">
    <location>
        <begin position="53"/>
        <end position="73"/>
    </location>
</feature>